<gene>
    <name evidence="2" type="ORF">RRG08_062434</name>
</gene>
<reference evidence="2" key="1">
    <citation type="journal article" date="2023" name="G3 (Bethesda)">
        <title>A reference genome for the long-term kleptoplast-retaining sea slug Elysia crispata morphotype clarki.</title>
        <authorList>
            <person name="Eastman K.E."/>
            <person name="Pendleton A.L."/>
            <person name="Shaikh M.A."/>
            <person name="Suttiyut T."/>
            <person name="Ogas R."/>
            <person name="Tomko P."/>
            <person name="Gavelis G."/>
            <person name="Widhalm J.R."/>
            <person name="Wisecaver J.H."/>
        </authorList>
    </citation>
    <scope>NUCLEOTIDE SEQUENCE</scope>
    <source>
        <strain evidence="2">ECLA1</strain>
    </source>
</reference>
<feature type="compositionally biased region" description="Basic residues" evidence="1">
    <location>
        <begin position="1"/>
        <end position="11"/>
    </location>
</feature>
<evidence type="ECO:0000313" key="2">
    <source>
        <dbReference type="EMBL" id="KAK3699642.1"/>
    </source>
</evidence>
<protein>
    <submittedName>
        <fullName evidence="2">Uncharacterized protein</fullName>
    </submittedName>
</protein>
<evidence type="ECO:0000256" key="1">
    <source>
        <dbReference type="SAM" id="MobiDB-lite"/>
    </source>
</evidence>
<name>A0AAE1CJA4_9GAST</name>
<keyword evidence="3" id="KW-1185">Reference proteome</keyword>
<feature type="compositionally biased region" description="Basic and acidic residues" evidence="1">
    <location>
        <begin position="28"/>
        <end position="37"/>
    </location>
</feature>
<proteinExistence type="predicted"/>
<sequence length="105" mass="11542">MKQLKTLRHQKLPPLSPSTSYPPYFSPAERDKIRSEAGPDSATDPRSTQHRHHHQCGVRLSDSPGGEPGRGAWEVFGLEGGHRRKTCVWSCAYSSGTDNRITGSG</sequence>
<dbReference type="AlphaFoldDB" id="A0AAE1CJA4"/>
<dbReference type="EMBL" id="JAWDGP010007939">
    <property type="protein sequence ID" value="KAK3699642.1"/>
    <property type="molecule type" value="Genomic_DNA"/>
</dbReference>
<feature type="region of interest" description="Disordered" evidence="1">
    <location>
        <begin position="1"/>
        <end position="71"/>
    </location>
</feature>
<organism evidence="2 3">
    <name type="scientific">Elysia crispata</name>
    <name type="common">lettuce slug</name>
    <dbReference type="NCBI Taxonomy" id="231223"/>
    <lineage>
        <taxon>Eukaryota</taxon>
        <taxon>Metazoa</taxon>
        <taxon>Spiralia</taxon>
        <taxon>Lophotrochozoa</taxon>
        <taxon>Mollusca</taxon>
        <taxon>Gastropoda</taxon>
        <taxon>Heterobranchia</taxon>
        <taxon>Euthyneura</taxon>
        <taxon>Panpulmonata</taxon>
        <taxon>Sacoglossa</taxon>
        <taxon>Placobranchoidea</taxon>
        <taxon>Plakobranchidae</taxon>
        <taxon>Elysia</taxon>
    </lineage>
</organism>
<comment type="caution">
    <text evidence="2">The sequence shown here is derived from an EMBL/GenBank/DDBJ whole genome shotgun (WGS) entry which is preliminary data.</text>
</comment>
<feature type="compositionally biased region" description="Low complexity" evidence="1">
    <location>
        <begin position="17"/>
        <end position="27"/>
    </location>
</feature>
<dbReference type="Proteomes" id="UP001283361">
    <property type="component" value="Unassembled WGS sequence"/>
</dbReference>
<accession>A0AAE1CJA4</accession>
<evidence type="ECO:0000313" key="3">
    <source>
        <dbReference type="Proteomes" id="UP001283361"/>
    </source>
</evidence>